<dbReference type="GO" id="GO:0003677">
    <property type="term" value="F:DNA binding"/>
    <property type="evidence" value="ECO:0007669"/>
    <property type="project" value="InterPro"/>
</dbReference>
<dbReference type="AlphaFoldDB" id="A0A3B0AGZ3"/>
<reference evidence="2 3" key="1">
    <citation type="journal article" date="2015" name="Antonie Van Leeuwenhoek">
        <title>Streptomyces klenkii sp. nov., isolated from deep marine sediment.</title>
        <authorList>
            <person name="Veyisoglu A."/>
            <person name="Sahin N."/>
        </authorList>
    </citation>
    <scope>NUCLEOTIDE SEQUENCE [LARGE SCALE GENOMIC DNA]</scope>
    <source>
        <strain evidence="2 3">KCTC 29202</strain>
    </source>
</reference>
<feature type="domain" description="HTH cro/C1-type" evidence="1">
    <location>
        <begin position="18"/>
        <end position="73"/>
    </location>
</feature>
<comment type="caution">
    <text evidence="2">The sequence shown here is derived from an EMBL/GenBank/DDBJ whole genome shotgun (WGS) entry which is preliminary data.</text>
</comment>
<gene>
    <name evidence="2" type="ORF">D7231_34230</name>
</gene>
<dbReference type="Pfam" id="PF19054">
    <property type="entry name" value="DUF5753"/>
    <property type="match status" value="1"/>
</dbReference>
<name>A0A3B0AGZ3_9ACTN</name>
<evidence type="ECO:0000259" key="1">
    <source>
        <dbReference type="PROSITE" id="PS50943"/>
    </source>
</evidence>
<dbReference type="Gene3D" id="1.10.260.40">
    <property type="entry name" value="lambda repressor-like DNA-binding domains"/>
    <property type="match status" value="1"/>
</dbReference>
<dbReference type="SMART" id="SM00530">
    <property type="entry name" value="HTH_XRE"/>
    <property type="match status" value="1"/>
</dbReference>
<organism evidence="2 3">
    <name type="scientific">Streptomyces klenkii</name>
    <dbReference type="NCBI Taxonomy" id="1420899"/>
    <lineage>
        <taxon>Bacteria</taxon>
        <taxon>Bacillati</taxon>
        <taxon>Actinomycetota</taxon>
        <taxon>Actinomycetes</taxon>
        <taxon>Kitasatosporales</taxon>
        <taxon>Streptomycetaceae</taxon>
        <taxon>Streptomyces</taxon>
    </lineage>
</organism>
<dbReference type="PROSITE" id="PS50943">
    <property type="entry name" value="HTH_CROC1"/>
    <property type="match status" value="1"/>
</dbReference>
<sequence>MPPRAAPTARQQRLGAELRKMREQAGLSATEAGRLISADRSRISNVEAGRLGVSSERIRTLAGLYQCPDGAYVDALVRIAEERGKGWWEQFRGTLATSMLDLAELEYRATSLTVMQVVYIPGLLQTEEYAASLFRNTVPPLSPIEVDRRVAHRMSRKCIVQRTPTTPCTFVVHEAALRMIHPGREGQRRQLDRLLEVSTYEGIELQVIPFSHGSFPGANSSCTYATGPVPQLDTVQIDTAHGSLFLDAESHLENYRFILRYAKKTSLSPKDSGDFIRSVANQL</sequence>
<dbReference type="EMBL" id="RBAM01000041">
    <property type="protein sequence ID" value="RKN59651.1"/>
    <property type="molecule type" value="Genomic_DNA"/>
</dbReference>
<proteinExistence type="predicted"/>
<accession>A0A3B0AGZ3</accession>
<dbReference type="CDD" id="cd00093">
    <property type="entry name" value="HTH_XRE"/>
    <property type="match status" value="1"/>
</dbReference>
<dbReference type="OrthoDB" id="3462393at2"/>
<dbReference type="Pfam" id="PF13560">
    <property type="entry name" value="HTH_31"/>
    <property type="match status" value="1"/>
</dbReference>
<dbReference type="InterPro" id="IPR010982">
    <property type="entry name" value="Lambda_DNA-bd_dom_sf"/>
</dbReference>
<protein>
    <submittedName>
        <fullName evidence="2">XRE family transcriptional regulator</fullName>
    </submittedName>
</protein>
<keyword evidence="3" id="KW-1185">Reference proteome</keyword>
<dbReference type="SUPFAM" id="SSF47413">
    <property type="entry name" value="lambda repressor-like DNA-binding domains"/>
    <property type="match status" value="1"/>
</dbReference>
<evidence type="ECO:0000313" key="2">
    <source>
        <dbReference type="EMBL" id="RKN59651.1"/>
    </source>
</evidence>
<dbReference type="InterPro" id="IPR043917">
    <property type="entry name" value="DUF5753"/>
</dbReference>
<dbReference type="InterPro" id="IPR001387">
    <property type="entry name" value="Cro/C1-type_HTH"/>
</dbReference>
<evidence type="ECO:0000313" key="3">
    <source>
        <dbReference type="Proteomes" id="UP000270343"/>
    </source>
</evidence>
<dbReference type="Proteomes" id="UP000270343">
    <property type="component" value="Unassembled WGS sequence"/>
</dbReference>